<comment type="caution">
    <text evidence="1">The sequence shown here is derived from an EMBL/GenBank/DDBJ whole genome shotgun (WGS) entry which is preliminary data.</text>
</comment>
<keyword evidence="2" id="KW-1185">Reference proteome</keyword>
<dbReference type="Proteomes" id="UP001330749">
    <property type="component" value="Unassembled WGS sequence"/>
</dbReference>
<organism evidence="1 2">
    <name type="scientific">Bacillus xiapuensis</name>
    <dbReference type="NCBI Taxonomy" id="2014075"/>
    <lineage>
        <taxon>Bacteria</taxon>
        <taxon>Bacillati</taxon>
        <taxon>Bacillota</taxon>
        <taxon>Bacilli</taxon>
        <taxon>Bacillales</taxon>
        <taxon>Bacillaceae</taxon>
        <taxon>Bacillus</taxon>
    </lineage>
</organism>
<proteinExistence type="predicted"/>
<name>A0ABU6N5F8_9BACI</name>
<evidence type="ECO:0008006" key="3">
    <source>
        <dbReference type="Google" id="ProtNLM"/>
    </source>
</evidence>
<dbReference type="RefSeq" id="WP_327966242.1">
    <property type="nucleotide sequence ID" value="NZ_JARMQG010000021.1"/>
</dbReference>
<dbReference type="EMBL" id="JARMQG010000021">
    <property type="protein sequence ID" value="MED3561385.1"/>
    <property type="molecule type" value="Genomic_DNA"/>
</dbReference>
<reference evidence="1 2" key="1">
    <citation type="submission" date="2023-03" db="EMBL/GenBank/DDBJ databases">
        <title>Bacillus Genome Sequencing.</title>
        <authorList>
            <person name="Dunlap C."/>
        </authorList>
    </citation>
    <scope>NUCLEOTIDE SEQUENCE [LARGE SCALE GENOMIC DNA]</scope>
    <source>
        <strain evidence="1 2">B-14544</strain>
    </source>
</reference>
<sequence length="70" mass="8090">DIVSPQGLEGHFWKLKQGFVSPQGLEGHFNELIRIFVKTLHKKAAPKNLRAAFYIIFSTDPYTSYKRKII</sequence>
<protein>
    <recommendedName>
        <fullName evidence="3">Transposase</fullName>
    </recommendedName>
</protein>
<feature type="non-terminal residue" evidence="1">
    <location>
        <position position="1"/>
    </location>
</feature>
<evidence type="ECO:0000313" key="2">
    <source>
        <dbReference type="Proteomes" id="UP001330749"/>
    </source>
</evidence>
<gene>
    <name evidence="1" type="ORF">P4447_02325</name>
</gene>
<accession>A0ABU6N5F8</accession>
<evidence type="ECO:0000313" key="1">
    <source>
        <dbReference type="EMBL" id="MED3561385.1"/>
    </source>
</evidence>